<evidence type="ECO:0000256" key="5">
    <source>
        <dbReference type="ARBA" id="ARBA00022692"/>
    </source>
</evidence>
<keyword evidence="6" id="KW-0256">Endoplasmic reticulum</keyword>
<dbReference type="SUPFAM" id="SSF53756">
    <property type="entry name" value="UDP-Glycosyltransferase/glycogen phosphorylase"/>
    <property type="match status" value="6"/>
</dbReference>
<dbReference type="InterPro" id="IPR035595">
    <property type="entry name" value="UDP_glycos_trans_CS"/>
</dbReference>
<comment type="subcellular location">
    <subcellularLocation>
        <location evidence="10">Endomembrane system</location>
        <topology evidence="10">Single-pass type I membrane protein</topology>
    </subcellularLocation>
    <subcellularLocation>
        <location evidence="1">Endoplasmic reticulum</location>
    </subcellularLocation>
</comment>
<keyword evidence="7 11" id="KW-1133">Transmembrane helix</keyword>
<evidence type="ECO:0000313" key="14">
    <source>
        <dbReference type="Proteomes" id="UP000466442"/>
    </source>
</evidence>
<keyword evidence="14" id="KW-1185">Reference proteome</keyword>
<feature type="transmembrane region" description="Helical" evidence="11">
    <location>
        <begin position="949"/>
        <end position="973"/>
    </location>
</feature>
<dbReference type="EMBL" id="WIXP02000013">
    <property type="protein sequence ID" value="KAF6200760.1"/>
    <property type="molecule type" value="Genomic_DNA"/>
</dbReference>
<keyword evidence="4" id="KW-0808">Transferase</keyword>
<keyword evidence="8 11" id="KW-0472">Membrane</keyword>
<dbReference type="Gene3D" id="3.40.50.2000">
    <property type="entry name" value="Glycogen Phosphorylase B"/>
    <property type="match status" value="8"/>
</dbReference>
<evidence type="ECO:0000256" key="10">
    <source>
        <dbReference type="ARBA" id="ARBA00046288"/>
    </source>
</evidence>
<feature type="transmembrane region" description="Helical" evidence="11">
    <location>
        <begin position="519"/>
        <end position="537"/>
    </location>
</feature>
<sequence length="3012" mass="344239">MVRLGLSLLLLSLACLQCIHGARILAFLPMPWRSHQFVFRGFIRGLAAKGHQVDFYTPTPMSDPPSSLNQIKVKDRLPDATEVIDDEEFMNAIPARSVQIVYDITMHFLERMYTEEQLYTDLLQSKKKYDLVITEYPLASEHSAYLAHKFKIPSVAIMGYYDHPWTNEISGLPDNPSYMVSYLGRTSDKMNFFERLHNFYITSSMILLCYWETLGRQQEFADRVFRYEGWETRPKLTEMISQVDLILVNSHVSFGYSYPKAPHVKDVGGMHINPPKPLPKDLEEFMNKAPHGVIFFSLGSVVDAAEMLKNGKAEIFVKVFKTLKQKVVWKTAPGLPEIKAPNIFTKEWMPQQDILGHNNTVLFITHGGLQSMVESINFGVPTIGMPVFFDQYKDVKFMTTVGMGLPLHYDNISEETVRWSINEVINNPSYREAARKRQAMFRDRPMSPVEEAVYWVEYVLRHGSVLRPASADMPFYQVYLLDVLGAILLLIILSIYMLKITIRAFCSVVFPRIWRHQPNMNMSFKVLLLLLGFLQGSQCLRILMFDQIPWRSHQFIFKALARGLGERGHLVDFYAPLLMPDPPKTVNQILLHDTLEETLALVDLEEFENTNPFRKTEINHEITSFDALSVVFAPLLDHPWTNELSGLTDNPSYMLSYQSRTNGQFDDFSKRLQNTYRTLLQIFEGHWWFATRGQEIADALLQYEGWESRPPLSEVARDAALILLNTHPSMSYPYPKAPHVKEIGGIHVTEPKPLPKVNQKVLWKIGPGMSEMKDKTKIKMQTWFPQQDILAHKNLVLFITHGGLQSTVEAINNGVPILGMPVMYDQYKDVEFLTFSGMGLRLNFDNITEETLTWSINEILTNPRYRQQAKKRQLLFRDRPMKPLEEAIYWIEYVGRHGKVLQPASVRLPFYQLYLIDVIGTILLGVLLVGCHLKAPNRYEDSHLTDMNWLILAIPLFFVCWQSTSGAKILAYFPLPWRSHQNIFKPLVKELAIRGHQVDFFTCLPIKNPPVGLNQKIVNDWQEKALQDFDEGEFQEKTPFEIQRSLVNIFGKILDWTFEYDQASIDLLNSNETYDLVLTEFPVGVEPMAYIAHKFKAINVAIVGFPDYPWINELSGLPDNPSYMVNYMNPLTDKLNFWQRLHNSYVTASIVLAGYYDLYTVQQSKADKLIRYEGWENRPKLMDMIAETALILVNSHPSTNYPYPRAPHVKEIAGIHIDPASQPLPKDLQDFMDDAPDGVIFFSLGSVLDPSKLLVGGKFEIFLNVFQKLKQKVMWKIADGLPEIKDPKIRVQKWYPQQSVLGHKNLKMFITHGGQQSTLEAISFGVPCLGIPFIFDQQKDVAYMEKKGMAKGLTLEEVTEDTLSKAINEILSNPKYRENAQKQKAIFEDRPRKPVQEGAYWIEYVLRHGPILRPASATMPFYQVYLLDVAATAPNRYEDSHLTDMNWLILAIPLFFVCWQSTSGAKILAYFPLPWRSHQNIFKPLVKELAIRGHQVDFFTCLPIKNPPVGLNQKIVNDWQEKALQDFDEKESQEKTPFDVQRSLVDICGKILDWTFEYDQASIDLLNSNETYDLVLTEFPVGLEPMAYIAHKFKAINVAIVGFPDYPWINELSGLPDNPSYMVNYMNPLTDKLNFWQRLHNSYVTASIVLAGYYDLYTVQQSKADKIIRYEGWENRPKLMDMIAETALILVNSHPSTNYPYPRAPHVKEIAGIHIDPASQPLPKDLQDFMDDAPDGVIFFSLGSVLDPSKLLVGGKFETFLNVFQNLKQKVMWKIADGLPEIKDPKIRVQKWYPQQSILDHKNLKMFITHGGQQSTLEAISFGVPCLGIPFFFDQQKDVAYMEKKGMAKGLTLEEVTEETLSKAINEILSNPKYRENAQKQKAIFEDRPRKPVQEGAYWIEYVLRHGPILRPASATMPLYQVYLLDVAATKSLIVISNGAGSDAQLFSSLNADGALQGGHSPVKMRWCVLILLVGVWECTSAARILAYFPLPWKSHQFVVRPLMKELAKRGHHVDFITSFPMPEPPKGVAQRAVKDWQNDAFASLDENEITDNCIFKMQTMNSKVGVLIMTHSLTKDQASIDILRSNETYDAVITEFSMGTEGIAYLAHKFQAVSIVIMGLPDYPWLNEMAGLPDNPSYMMNYLNAATEKLSFWERLYNAYAVTSINLSGYIEMITRQQYFADEVLRYEGWEDRPKLSEIIAETALILTNSHPSTGFPYPRAPHVKEVSGIHIDPQPLPKDLQDFMDDAPQGVIYFSLGSVLDPKELLADGKFEEFLKVFRQVDQKVMWKVAPGMPEVKDPKIKLQTWFPQQGILAHKNIKLFITHGGLQSTIESISFGVPTLGMPFFFDQKKDVAFMKHIGMGLELSFDNITESSVSWSLNELLNNDKYRASAIKQQTLFHDRPMKPVEEAAYWVEYVLRHGKVLRPASATMPFYQLYLLDVAAFILTAIVVMLYIVKWSCEASIVSGIAATMRIILLTVLACLTGWSSGARILAFFPFAATSHHMLFEPIVRSLCERGHHVTYLSPNQFKADVPNLEKIPFQDYWPSIQKKMYESQINGSRSIYSATSQRFSSMYEFGRAYLGDQVVKSVLQSNRHYDAVLTESWFFQEFTSVFAHRFNALRIVIQTFGGHAWTDELSGLPSNPSYMYDLKYFKGEHPKNFFERLYSLYTTAQAIGIPYWFTMTQGQNLVDELVRYPGWENRPRLSMLASDAALVLRNSHFSIGYPVPTAPHVKDVGGLNVDFELDKKEQLLDSPKYAKFKAFMDKSNGGFIYFSLGSVVKPDFMLPPGLFGKLYGAFSKLQINVMMRWSGKDTPSTPSSNILLYDEFLPQMEILAHKNIKAFMTHGGLLSINEAINFGVPIIGMPVFGDQPMNVKRAVSHGYGVSLSILNPNIPESLITATLNKVIKKRSFKEEAVRRSYLFRDRIMRPVEEAVYWIEYVLRHGKVLQPASALMPFYQVYLLDVIAALLVALLLGLYVVRKSLSLICSLICGNKRNTQSQEREKKPKKE</sequence>
<dbReference type="PROSITE" id="PS51257">
    <property type="entry name" value="PROKAR_LIPOPROTEIN"/>
    <property type="match status" value="1"/>
</dbReference>
<dbReference type="FunFam" id="3.40.50.2000:FF:000050">
    <property type="entry name" value="UDP-glucuronosyltransferase"/>
    <property type="match status" value="4"/>
</dbReference>
<feature type="chain" id="PRO_5035836378" description="UDP-glycosyltransferases domain-containing protein" evidence="12">
    <location>
        <begin position="22"/>
        <end position="3012"/>
    </location>
</feature>
<evidence type="ECO:0000256" key="8">
    <source>
        <dbReference type="ARBA" id="ARBA00023136"/>
    </source>
</evidence>
<comment type="similarity">
    <text evidence="2">Belongs to the UDP-glycosyltransferase family.</text>
</comment>
<keyword evidence="9" id="KW-0325">Glycoprotein</keyword>
<organism evidence="13 14">
    <name type="scientific">Apolygus lucorum</name>
    <name type="common">Small green plant bug</name>
    <name type="synonym">Lygocoris lucorum</name>
    <dbReference type="NCBI Taxonomy" id="248454"/>
    <lineage>
        <taxon>Eukaryota</taxon>
        <taxon>Metazoa</taxon>
        <taxon>Ecdysozoa</taxon>
        <taxon>Arthropoda</taxon>
        <taxon>Hexapoda</taxon>
        <taxon>Insecta</taxon>
        <taxon>Pterygota</taxon>
        <taxon>Neoptera</taxon>
        <taxon>Paraneoptera</taxon>
        <taxon>Hemiptera</taxon>
        <taxon>Heteroptera</taxon>
        <taxon>Panheteroptera</taxon>
        <taxon>Cimicomorpha</taxon>
        <taxon>Miridae</taxon>
        <taxon>Mirini</taxon>
        <taxon>Apolygus</taxon>
    </lineage>
</organism>
<dbReference type="InterPro" id="IPR002213">
    <property type="entry name" value="UDP_glucos_trans"/>
</dbReference>
<dbReference type="PROSITE" id="PS00375">
    <property type="entry name" value="UDPGT"/>
    <property type="match status" value="4"/>
</dbReference>
<dbReference type="Proteomes" id="UP000466442">
    <property type="component" value="Unassembled WGS sequence"/>
</dbReference>
<evidence type="ECO:0000256" key="2">
    <source>
        <dbReference type="ARBA" id="ARBA00009995"/>
    </source>
</evidence>
<evidence type="ECO:0000256" key="1">
    <source>
        <dbReference type="ARBA" id="ARBA00004240"/>
    </source>
</evidence>
<feature type="signal peptide" evidence="12">
    <location>
        <begin position="1"/>
        <end position="21"/>
    </location>
</feature>
<evidence type="ECO:0000256" key="4">
    <source>
        <dbReference type="ARBA" id="ARBA00022679"/>
    </source>
</evidence>
<evidence type="ECO:0000256" key="9">
    <source>
        <dbReference type="ARBA" id="ARBA00023180"/>
    </source>
</evidence>
<reference evidence="13" key="1">
    <citation type="journal article" date="2021" name="Mol. Ecol. Resour.">
        <title>Apolygus lucorum genome provides insights into omnivorousness and mesophyll feeding.</title>
        <authorList>
            <person name="Liu Y."/>
            <person name="Liu H."/>
            <person name="Wang H."/>
            <person name="Huang T."/>
            <person name="Liu B."/>
            <person name="Yang B."/>
            <person name="Yin L."/>
            <person name="Li B."/>
            <person name="Zhang Y."/>
            <person name="Zhang S."/>
            <person name="Jiang F."/>
            <person name="Zhang X."/>
            <person name="Ren Y."/>
            <person name="Wang B."/>
            <person name="Wang S."/>
            <person name="Lu Y."/>
            <person name="Wu K."/>
            <person name="Fan W."/>
            <person name="Wang G."/>
        </authorList>
    </citation>
    <scope>NUCLEOTIDE SEQUENCE</scope>
    <source>
        <strain evidence="13">12Hb</strain>
    </source>
</reference>
<dbReference type="PANTHER" id="PTHR48043:SF145">
    <property type="entry name" value="FI06409P-RELATED"/>
    <property type="match status" value="1"/>
</dbReference>
<protein>
    <recommendedName>
        <fullName evidence="15">UDP-glycosyltransferases domain-containing protein</fullName>
    </recommendedName>
</protein>
<feature type="transmembrane region" description="Helical" evidence="11">
    <location>
        <begin position="2960"/>
        <end position="2982"/>
    </location>
</feature>
<dbReference type="CDD" id="cd03784">
    <property type="entry name" value="GT1_Gtf-like"/>
    <property type="match status" value="6"/>
</dbReference>
<dbReference type="InterPro" id="IPR050271">
    <property type="entry name" value="UDP-glycosyltransferase"/>
</dbReference>
<evidence type="ECO:0000256" key="12">
    <source>
        <dbReference type="SAM" id="SignalP"/>
    </source>
</evidence>
<evidence type="ECO:0000256" key="6">
    <source>
        <dbReference type="ARBA" id="ARBA00022824"/>
    </source>
</evidence>
<evidence type="ECO:0000256" key="7">
    <source>
        <dbReference type="ARBA" id="ARBA00022989"/>
    </source>
</evidence>
<feature type="transmembrane region" description="Helical" evidence="11">
    <location>
        <begin position="2465"/>
        <end position="2488"/>
    </location>
</feature>
<dbReference type="FunFam" id="3.40.50.2000:FF:000021">
    <property type="entry name" value="UDP-glucuronosyltransferase"/>
    <property type="match status" value="1"/>
</dbReference>
<keyword evidence="3" id="KW-0328">Glycosyltransferase</keyword>
<evidence type="ECO:0008006" key="15">
    <source>
        <dbReference type="Google" id="ProtNLM"/>
    </source>
</evidence>
<accession>A0A8S9WV07</accession>
<dbReference type="GO" id="GO:0008194">
    <property type="term" value="F:UDP-glycosyltransferase activity"/>
    <property type="evidence" value="ECO:0007669"/>
    <property type="project" value="InterPro"/>
</dbReference>
<evidence type="ECO:0000313" key="13">
    <source>
        <dbReference type="EMBL" id="KAF6200760.1"/>
    </source>
</evidence>
<proteinExistence type="inferred from homology"/>
<name>A0A8S9WV07_APOLU</name>
<feature type="transmembrane region" description="Helical" evidence="11">
    <location>
        <begin position="2436"/>
        <end position="2458"/>
    </location>
</feature>
<evidence type="ECO:0000256" key="11">
    <source>
        <dbReference type="SAM" id="Phobius"/>
    </source>
</evidence>
<keyword evidence="12" id="KW-0732">Signal</keyword>
<dbReference type="Pfam" id="PF00201">
    <property type="entry name" value="UDPGT"/>
    <property type="match status" value="6"/>
</dbReference>
<comment type="caution">
    <text evidence="13">The sequence shown here is derived from an EMBL/GenBank/DDBJ whole genome shotgun (WGS) entry which is preliminary data.</text>
</comment>
<dbReference type="GO" id="GO:0005783">
    <property type="term" value="C:endoplasmic reticulum"/>
    <property type="evidence" value="ECO:0007669"/>
    <property type="project" value="UniProtKB-SubCell"/>
</dbReference>
<keyword evidence="5 11" id="KW-0812">Transmembrane</keyword>
<feature type="transmembrane region" description="Helical" evidence="11">
    <location>
        <begin position="476"/>
        <end position="498"/>
    </location>
</feature>
<evidence type="ECO:0000256" key="3">
    <source>
        <dbReference type="ARBA" id="ARBA00022676"/>
    </source>
</evidence>
<feature type="transmembrane region" description="Helical" evidence="11">
    <location>
        <begin position="910"/>
        <end position="929"/>
    </location>
</feature>
<gene>
    <name evidence="13" type="ORF">GE061_005205</name>
</gene>
<dbReference type="PANTHER" id="PTHR48043">
    <property type="entry name" value="EG:EG0003.4 PROTEIN-RELATED"/>
    <property type="match status" value="1"/>
</dbReference>
<dbReference type="OrthoDB" id="5835829at2759"/>